<dbReference type="SUPFAM" id="SSF54211">
    <property type="entry name" value="Ribosomal protein S5 domain 2-like"/>
    <property type="match status" value="1"/>
</dbReference>
<evidence type="ECO:0000313" key="6">
    <source>
        <dbReference type="EMBL" id="OWZ84903.1"/>
    </source>
</evidence>
<dbReference type="InterPro" id="IPR041699">
    <property type="entry name" value="AAA_32"/>
</dbReference>
<dbReference type="PROSITE" id="PS51786">
    <property type="entry name" value="LON_PROTEOLYTIC"/>
    <property type="match status" value="1"/>
</dbReference>
<proteinExistence type="inferred from homology"/>
<dbReference type="Proteomes" id="UP000214588">
    <property type="component" value="Unassembled WGS sequence"/>
</dbReference>
<feature type="compositionally biased region" description="Basic and acidic residues" evidence="4">
    <location>
        <begin position="774"/>
        <end position="786"/>
    </location>
</feature>
<dbReference type="EMBL" id="NIQC01000001">
    <property type="protein sequence ID" value="OWZ84903.1"/>
    <property type="molecule type" value="Genomic_DNA"/>
</dbReference>
<dbReference type="GO" id="GO:0004176">
    <property type="term" value="F:ATP-dependent peptidase activity"/>
    <property type="evidence" value="ECO:0007669"/>
    <property type="project" value="UniProtKB-UniRule"/>
</dbReference>
<evidence type="ECO:0000313" key="7">
    <source>
        <dbReference type="Proteomes" id="UP000214588"/>
    </source>
</evidence>
<protein>
    <recommendedName>
        <fullName evidence="2">endopeptidase La</fullName>
        <ecNumber evidence="2">3.4.21.53</ecNumber>
    </recommendedName>
</protein>
<dbReference type="Pfam" id="PF20436">
    <property type="entry name" value="LonB_AAA-LID"/>
    <property type="match status" value="1"/>
</dbReference>
<dbReference type="InterPro" id="IPR014721">
    <property type="entry name" value="Ribsml_uS5_D2-typ_fold_subgr"/>
</dbReference>
<feature type="region of interest" description="Disordered" evidence="4">
    <location>
        <begin position="774"/>
        <end position="806"/>
    </location>
</feature>
<feature type="active site" evidence="2">
    <location>
        <position position="701"/>
    </location>
</feature>
<feature type="active site" evidence="2">
    <location>
        <position position="658"/>
    </location>
</feature>
<keyword evidence="3" id="KW-0175">Coiled coil</keyword>
<dbReference type="PRINTS" id="PR00830">
    <property type="entry name" value="ENDOLAPTASE"/>
</dbReference>
<dbReference type="OrthoDB" id="9758568at2"/>
<dbReference type="InterPro" id="IPR008269">
    <property type="entry name" value="Lon_proteolytic"/>
</dbReference>
<dbReference type="Gene3D" id="3.30.230.10">
    <property type="match status" value="1"/>
</dbReference>
<keyword evidence="2" id="KW-0720">Serine protease</keyword>
<dbReference type="GO" id="GO:0005524">
    <property type="term" value="F:ATP binding"/>
    <property type="evidence" value="ECO:0007669"/>
    <property type="project" value="InterPro"/>
</dbReference>
<keyword evidence="2" id="KW-0378">Hydrolase</keyword>
<comment type="similarity">
    <text evidence="2">Belongs to the peptidase S16 family.</text>
</comment>
<feature type="domain" description="Lon proteolytic" evidence="5">
    <location>
        <begin position="568"/>
        <end position="763"/>
    </location>
</feature>
<accession>A0A226C0W0</accession>
<reference evidence="6 7" key="1">
    <citation type="submission" date="2017-06" db="EMBL/GenBank/DDBJ databases">
        <title>Draft Genome Sequence of Natranaerobius trueperi halophilic, alkalithermophilic bacteria from soda lakes.</title>
        <authorList>
            <person name="Zhao B."/>
        </authorList>
    </citation>
    <scope>NUCLEOTIDE SEQUENCE [LARGE SCALE GENOMIC DNA]</scope>
    <source>
        <strain evidence="6 7">DSM 18760</strain>
    </source>
</reference>
<dbReference type="InterPro" id="IPR046844">
    <property type="entry name" value="Lon-like_helical"/>
</dbReference>
<evidence type="ECO:0000256" key="1">
    <source>
        <dbReference type="ARBA" id="ARBA00022670"/>
    </source>
</evidence>
<keyword evidence="7" id="KW-1185">Reference proteome</keyword>
<dbReference type="EC" id="3.4.21.53" evidence="2"/>
<dbReference type="Gene3D" id="3.40.50.300">
    <property type="entry name" value="P-loop containing nucleotide triphosphate hydrolases"/>
    <property type="match status" value="2"/>
</dbReference>
<gene>
    <name evidence="6" type="ORF">CDO51_00405</name>
</gene>
<dbReference type="GO" id="GO:0004252">
    <property type="term" value="F:serine-type endopeptidase activity"/>
    <property type="evidence" value="ECO:0007669"/>
    <property type="project" value="UniProtKB-UniRule"/>
</dbReference>
<organism evidence="6 7">
    <name type="scientific">Natranaerobius trueperi</name>
    <dbReference type="NCBI Taxonomy" id="759412"/>
    <lineage>
        <taxon>Bacteria</taxon>
        <taxon>Bacillati</taxon>
        <taxon>Bacillota</taxon>
        <taxon>Clostridia</taxon>
        <taxon>Natranaerobiales</taxon>
        <taxon>Natranaerobiaceae</taxon>
        <taxon>Natranaerobius</taxon>
    </lineage>
</organism>
<dbReference type="InterPro" id="IPR027417">
    <property type="entry name" value="P-loop_NTPase"/>
</dbReference>
<name>A0A226C0W0_9FIRM</name>
<dbReference type="SUPFAM" id="SSF52540">
    <property type="entry name" value="P-loop containing nucleoside triphosphate hydrolases"/>
    <property type="match status" value="1"/>
</dbReference>
<dbReference type="Pfam" id="PF20437">
    <property type="entry name" value="LonC_helical"/>
    <property type="match status" value="1"/>
</dbReference>
<evidence type="ECO:0000259" key="5">
    <source>
        <dbReference type="PROSITE" id="PS51786"/>
    </source>
</evidence>
<evidence type="ECO:0000256" key="4">
    <source>
        <dbReference type="SAM" id="MobiDB-lite"/>
    </source>
</evidence>
<evidence type="ECO:0000256" key="2">
    <source>
        <dbReference type="PROSITE-ProRule" id="PRU01122"/>
    </source>
</evidence>
<keyword evidence="1 2" id="KW-0645">Protease</keyword>
<dbReference type="AlphaFoldDB" id="A0A226C0W0"/>
<dbReference type="Pfam" id="PF13654">
    <property type="entry name" value="AAA_32"/>
    <property type="match status" value="1"/>
</dbReference>
<evidence type="ECO:0000256" key="3">
    <source>
        <dbReference type="SAM" id="Coils"/>
    </source>
</evidence>
<dbReference type="Gene3D" id="1.10.8.60">
    <property type="match status" value="1"/>
</dbReference>
<dbReference type="InterPro" id="IPR046843">
    <property type="entry name" value="LonB_AAA-LID"/>
</dbReference>
<dbReference type="PANTHER" id="PTHR10046">
    <property type="entry name" value="ATP DEPENDENT LON PROTEASE FAMILY MEMBER"/>
    <property type="match status" value="1"/>
</dbReference>
<feature type="compositionally biased region" description="Basic and acidic residues" evidence="4">
    <location>
        <begin position="796"/>
        <end position="806"/>
    </location>
</feature>
<dbReference type="GO" id="GO:0030163">
    <property type="term" value="P:protein catabolic process"/>
    <property type="evidence" value="ECO:0007669"/>
    <property type="project" value="InterPro"/>
</dbReference>
<dbReference type="Pfam" id="PF05362">
    <property type="entry name" value="Lon_C"/>
    <property type="match status" value="1"/>
</dbReference>
<comment type="caution">
    <text evidence="6">The sequence shown here is derived from an EMBL/GenBank/DDBJ whole genome shotgun (WGS) entry which is preliminary data.</text>
</comment>
<feature type="coiled-coil region" evidence="3">
    <location>
        <begin position="203"/>
        <end position="248"/>
    </location>
</feature>
<sequence length="806" mass="90989">MTEKITPLTKEKLRAYCDESIFEPKSTNDMKPLDGIIGQDRAVKAMEFGLKVQKQGYNIYMAGPTGTGKTNYAKKMTESVARTMDPPSDWCYVYNFSEPESPRALKLPVGEGRKLVDGMDNLVQELKDEITKAFKTQAYEEQKAQIFREYQTKRRELIDQMNEVAEEYQFRFKNTSSGIISVPVIDGKELKQDELDDLDTDTKRELEEQSSKLHVNVMNLMSELRDLEKQLKDKLDELKNKNAEESIAPLMDPLFERYSENEKVIDYLKEVKENIIENAEDFISKDDDGDGSSLPMLMGGSKEDVTEKYKVNLLVDNSQKEGAPVVVETNPTYYNLLGSMEYTNRMGTAVTDYTMIKPGALHKANGGYLILQAIDVLKTPMAYEVLKRVLNNGELRIENLGAHIGMVAMSSLRPDEIPLDVKVIIVGNERLYHMLYRYDEEFPKLFKIKADFDSTMKRTTENVQKMGEFVTAECEKEELKNFTSCGISRLVEYSSRLAGHQKKLSTKFNNLVEIMSEADAWASIEGDEYVSREHLNKAISEKDYRVNRPEEKIQEQIDNGNIMVTTEGKATGQINGLAVYNLGDHMFGKPFRITANTFPGEKGIINIEREAKLSGKIHDKGVLILSGLINGIFSKNEKLGLSATLCCEQTYGGIDGDSASSTEVYAILSSLTDISIRQDIAVTGSVNQKGEIQPVGGVTEKIEGFFTTCKLAGFTKTQGVMIPKQNEPNLNLSDEVIEACERGDFHIYSISHIEEGIELLFNKKAGIRDQDTENDTVYKRAKDRLKTFKGRKKPVKKDTEIREPQH</sequence>
<dbReference type="GO" id="GO:0006508">
    <property type="term" value="P:proteolysis"/>
    <property type="evidence" value="ECO:0007669"/>
    <property type="project" value="UniProtKB-KW"/>
</dbReference>
<dbReference type="InterPro" id="IPR027065">
    <property type="entry name" value="Lon_Prtase"/>
</dbReference>
<dbReference type="InterPro" id="IPR020568">
    <property type="entry name" value="Ribosomal_Su5_D2-typ_SF"/>
</dbReference>
<comment type="catalytic activity">
    <reaction evidence="2">
        <text>Hydrolysis of proteins in presence of ATP.</text>
        <dbReference type="EC" id="3.4.21.53"/>
    </reaction>
</comment>